<organism evidence="2 3">
    <name type="scientific">Cyclotella atomus</name>
    <dbReference type="NCBI Taxonomy" id="382360"/>
    <lineage>
        <taxon>Eukaryota</taxon>
        <taxon>Sar</taxon>
        <taxon>Stramenopiles</taxon>
        <taxon>Ochrophyta</taxon>
        <taxon>Bacillariophyta</taxon>
        <taxon>Coscinodiscophyceae</taxon>
        <taxon>Thalassiosirophycidae</taxon>
        <taxon>Stephanodiscales</taxon>
        <taxon>Stephanodiscaceae</taxon>
        <taxon>Cyclotella</taxon>
    </lineage>
</organism>
<protein>
    <submittedName>
        <fullName evidence="2">Uncharacterized protein</fullName>
    </submittedName>
</protein>
<dbReference type="Proteomes" id="UP001530400">
    <property type="component" value="Unassembled WGS sequence"/>
</dbReference>
<evidence type="ECO:0000313" key="2">
    <source>
        <dbReference type="EMBL" id="KAL3772790.1"/>
    </source>
</evidence>
<dbReference type="EMBL" id="JALLPJ020001260">
    <property type="protein sequence ID" value="KAL3772790.1"/>
    <property type="molecule type" value="Genomic_DNA"/>
</dbReference>
<gene>
    <name evidence="2" type="ORF">ACHAWO_004799</name>
</gene>
<evidence type="ECO:0000256" key="1">
    <source>
        <dbReference type="SAM" id="MobiDB-lite"/>
    </source>
</evidence>
<comment type="caution">
    <text evidence="2">The sequence shown here is derived from an EMBL/GenBank/DDBJ whole genome shotgun (WGS) entry which is preliminary data.</text>
</comment>
<evidence type="ECO:0000313" key="3">
    <source>
        <dbReference type="Proteomes" id="UP001530400"/>
    </source>
</evidence>
<sequence length="231" mass="25072">MISNDDSSANDDRRAALLAAIAHRRRLLSYATVTRSQCKAVLSSGAADAFDAFDPAVAFAPQESISKAVKKSNSNSSNHASKLVSQKNNKQRGSNNAVHFSNNAVKKEVTSSSIVQHRRKRSSSASSAALETKREMELSAHATFAVRRCQELREELSTKYTVANTADYDGNTSLLMLPLSKSVPAAATTVMSSSSNSNNSSAANIIQPCRLPIRKKTHWDALLQEMKFINI</sequence>
<name>A0ABD3N9M9_9STRA</name>
<feature type="compositionally biased region" description="Low complexity" evidence="1">
    <location>
        <begin position="69"/>
        <end position="82"/>
    </location>
</feature>
<dbReference type="AlphaFoldDB" id="A0ABD3N9M9"/>
<accession>A0ABD3N9M9</accession>
<reference evidence="2 3" key="1">
    <citation type="submission" date="2024-10" db="EMBL/GenBank/DDBJ databases">
        <title>Updated reference genomes for cyclostephanoid diatoms.</title>
        <authorList>
            <person name="Roberts W.R."/>
            <person name="Alverson A.J."/>
        </authorList>
    </citation>
    <scope>NUCLEOTIDE SEQUENCE [LARGE SCALE GENOMIC DNA]</scope>
    <source>
        <strain evidence="2 3">AJA010-31</strain>
    </source>
</reference>
<feature type="region of interest" description="Disordered" evidence="1">
    <location>
        <begin position="69"/>
        <end position="130"/>
    </location>
</feature>
<proteinExistence type="predicted"/>
<keyword evidence="3" id="KW-1185">Reference proteome</keyword>
<feature type="compositionally biased region" description="Polar residues" evidence="1">
    <location>
        <begin position="83"/>
        <end position="115"/>
    </location>
</feature>